<feature type="compositionally biased region" description="Low complexity" evidence="10">
    <location>
        <begin position="1116"/>
        <end position="1127"/>
    </location>
</feature>
<dbReference type="InterPro" id="IPR005821">
    <property type="entry name" value="Ion_trans_dom"/>
</dbReference>
<name>A0A835WU91_9CHLO</name>
<feature type="compositionally biased region" description="Basic and acidic residues" evidence="10">
    <location>
        <begin position="1129"/>
        <end position="1138"/>
    </location>
</feature>
<feature type="compositionally biased region" description="Low complexity" evidence="10">
    <location>
        <begin position="970"/>
        <end position="985"/>
    </location>
</feature>
<feature type="compositionally biased region" description="Polar residues" evidence="10">
    <location>
        <begin position="801"/>
        <end position="818"/>
    </location>
</feature>
<keyword evidence="3" id="KW-0813">Transport</keyword>
<protein>
    <recommendedName>
        <fullName evidence="12">Cyclic nucleotide-binding domain-containing protein</fullName>
    </recommendedName>
</protein>
<feature type="compositionally biased region" description="Low complexity" evidence="10">
    <location>
        <begin position="865"/>
        <end position="880"/>
    </location>
</feature>
<comment type="subcellular location">
    <subcellularLocation>
        <location evidence="1">Membrane</location>
        <topology evidence="1">Multi-pass membrane protein</topology>
    </subcellularLocation>
</comment>
<dbReference type="InterPro" id="IPR045319">
    <property type="entry name" value="KAT/AKT"/>
</dbReference>
<dbReference type="SUPFAM" id="SSF51206">
    <property type="entry name" value="cAMP-binding domain-like"/>
    <property type="match status" value="1"/>
</dbReference>
<evidence type="ECO:0000256" key="7">
    <source>
        <dbReference type="ARBA" id="ARBA00022989"/>
    </source>
</evidence>
<feature type="region of interest" description="Disordered" evidence="10">
    <location>
        <begin position="1408"/>
        <end position="1428"/>
    </location>
</feature>
<dbReference type="Pfam" id="PF00520">
    <property type="entry name" value="Ion_trans"/>
    <property type="match status" value="1"/>
</dbReference>
<dbReference type="Gene3D" id="1.10.287.70">
    <property type="match status" value="1"/>
</dbReference>
<feature type="region of interest" description="Disordered" evidence="10">
    <location>
        <begin position="1341"/>
        <end position="1364"/>
    </location>
</feature>
<keyword evidence="9 11" id="KW-0472">Membrane</keyword>
<evidence type="ECO:0000256" key="1">
    <source>
        <dbReference type="ARBA" id="ARBA00004141"/>
    </source>
</evidence>
<dbReference type="Gene3D" id="2.60.120.10">
    <property type="entry name" value="Jelly Rolls"/>
    <property type="match status" value="1"/>
</dbReference>
<feature type="compositionally biased region" description="Basic and acidic residues" evidence="10">
    <location>
        <begin position="16"/>
        <end position="32"/>
    </location>
</feature>
<dbReference type="Gene3D" id="1.10.287.630">
    <property type="entry name" value="Helix hairpin bin"/>
    <property type="match status" value="1"/>
</dbReference>
<keyword evidence="8" id="KW-0406">Ion transport</keyword>
<feature type="transmembrane region" description="Helical" evidence="11">
    <location>
        <begin position="180"/>
        <end position="201"/>
    </location>
</feature>
<evidence type="ECO:0000256" key="11">
    <source>
        <dbReference type="SAM" id="Phobius"/>
    </source>
</evidence>
<evidence type="ECO:0000256" key="3">
    <source>
        <dbReference type="ARBA" id="ARBA00022448"/>
    </source>
</evidence>
<keyword evidence="4 11" id="KW-0812">Transmembrane</keyword>
<keyword evidence="14" id="KW-1185">Reference proteome</keyword>
<feature type="domain" description="Cyclic nucleotide-binding" evidence="12">
    <location>
        <begin position="526"/>
        <end position="629"/>
    </location>
</feature>
<evidence type="ECO:0000313" key="14">
    <source>
        <dbReference type="Proteomes" id="UP000613740"/>
    </source>
</evidence>
<evidence type="ECO:0000256" key="2">
    <source>
        <dbReference type="ARBA" id="ARBA00007929"/>
    </source>
</evidence>
<evidence type="ECO:0000256" key="6">
    <source>
        <dbReference type="ARBA" id="ARBA00022882"/>
    </source>
</evidence>
<feature type="compositionally biased region" description="Polar residues" evidence="10">
    <location>
        <begin position="925"/>
        <end position="937"/>
    </location>
</feature>
<dbReference type="Proteomes" id="UP000613740">
    <property type="component" value="Unassembled WGS sequence"/>
</dbReference>
<feature type="compositionally biased region" description="Low complexity" evidence="10">
    <location>
        <begin position="1016"/>
        <end position="1030"/>
    </location>
</feature>
<feature type="transmembrane region" description="Helical" evidence="11">
    <location>
        <begin position="418"/>
        <end position="438"/>
    </location>
</feature>
<feature type="region of interest" description="Disordered" evidence="10">
    <location>
        <begin position="1"/>
        <end position="84"/>
    </location>
</feature>
<dbReference type="SMART" id="SM00100">
    <property type="entry name" value="cNMP"/>
    <property type="match status" value="1"/>
</dbReference>
<feature type="compositionally biased region" description="Polar residues" evidence="10">
    <location>
        <begin position="946"/>
        <end position="955"/>
    </location>
</feature>
<accession>A0A835WU91</accession>
<dbReference type="CDD" id="cd00038">
    <property type="entry name" value="CAP_ED"/>
    <property type="match status" value="1"/>
</dbReference>
<feature type="compositionally biased region" description="Low complexity" evidence="10">
    <location>
        <begin position="1345"/>
        <end position="1354"/>
    </location>
</feature>
<dbReference type="GO" id="GO:0034702">
    <property type="term" value="C:monoatomic ion channel complex"/>
    <property type="evidence" value="ECO:0007669"/>
    <property type="project" value="UniProtKB-KW"/>
</dbReference>
<feature type="region of interest" description="Disordered" evidence="10">
    <location>
        <begin position="1011"/>
        <end position="1292"/>
    </location>
</feature>
<dbReference type="InterPro" id="IPR014710">
    <property type="entry name" value="RmlC-like_jellyroll"/>
</dbReference>
<keyword evidence="6" id="KW-0851">Voltage-gated channel</keyword>
<feature type="transmembrane region" description="Helical" evidence="11">
    <location>
        <begin position="266"/>
        <end position="286"/>
    </location>
</feature>
<evidence type="ECO:0000256" key="4">
    <source>
        <dbReference type="ARBA" id="ARBA00022692"/>
    </source>
</evidence>
<feature type="transmembrane region" description="Helical" evidence="11">
    <location>
        <begin position="338"/>
        <end position="367"/>
    </location>
</feature>
<dbReference type="GO" id="GO:0005249">
    <property type="term" value="F:voltage-gated potassium channel activity"/>
    <property type="evidence" value="ECO:0007669"/>
    <property type="project" value="InterPro"/>
</dbReference>
<keyword evidence="5" id="KW-0630">Potassium</keyword>
<feature type="region of interest" description="Disordered" evidence="10">
    <location>
        <begin position="778"/>
        <end position="985"/>
    </location>
</feature>
<dbReference type="SUPFAM" id="SSF81324">
    <property type="entry name" value="Voltage-gated potassium channels"/>
    <property type="match status" value="1"/>
</dbReference>
<keyword evidence="6" id="KW-0407">Ion channel</keyword>
<dbReference type="InterPro" id="IPR000595">
    <property type="entry name" value="cNMP-bd_dom"/>
</dbReference>
<reference evidence="13" key="1">
    <citation type="journal article" date="2020" name="bioRxiv">
        <title>Comparative genomics of Chlamydomonas.</title>
        <authorList>
            <person name="Craig R.J."/>
            <person name="Hasan A.R."/>
            <person name="Ness R.W."/>
            <person name="Keightley P.D."/>
        </authorList>
    </citation>
    <scope>NUCLEOTIDE SEQUENCE</scope>
    <source>
        <strain evidence="13">CCAP 11/173</strain>
    </source>
</reference>
<dbReference type="InterPro" id="IPR018490">
    <property type="entry name" value="cNMP-bd_dom_sf"/>
</dbReference>
<dbReference type="EMBL" id="JAEHOD010000003">
    <property type="protein sequence ID" value="KAG2453393.1"/>
    <property type="molecule type" value="Genomic_DNA"/>
</dbReference>
<keyword evidence="7 11" id="KW-1133">Transmembrane helix</keyword>
<dbReference type="PANTHER" id="PTHR45743:SF2">
    <property type="entry name" value="POTASSIUM CHANNEL AKT1"/>
    <property type="match status" value="1"/>
</dbReference>
<proteinExistence type="inferred from homology"/>
<feature type="transmembrane region" description="Helical" evidence="11">
    <location>
        <begin position="221"/>
        <end position="245"/>
    </location>
</feature>
<evidence type="ECO:0000256" key="9">
    <source>
        <dbReference type="ARBA" id="ARBA00023136"/>
    </source>
</evidence>
<comment type="similarity">
    <text evidence="2">Belongs to the potassium channel family. Plant (TC 1.A.1.4) subfamily.</text>
</comment>
<evidence type="ECO:0000256" key="10">
    <source>
        <dbReference type="SAM" id="MobiDB-lite"/>
    </source>
</evidence>
<organism evidence="13 14">
    <name type="scientific">Chlamydomonas schloesseri</name>
    <dbReference type="NCBI Taxonomy" id="2026947"/>
    <lineage>
        <taxon>Eukaryota</taxon>
        <taxon>Viridiplantae</taxon>
        <taxon>Chlorophyta</taxon>
        <taxon>core chlorophytes</taxon>
        <taxon>Chlorophyceae</taxon>
        <taxon>CS clade</taxon>
        <taxon>Chlamydomonadales</taxon>
        <taxon>Chlamydomonadaceae</taxon>
        <taxon>Chlamydomonas</taxon>
    </lineage>
</organism>
<keyword evidence="5" id="KW-0631">Potassium channel</keyword>
<evidence type="ECO:0000313" key="13">
    <source>
        <dbReference type="EMBL" id="KAG2453393.1"/>
    </source>
</evidence>
<keyword evidence="5" id="KW-0633">Potassium transport</keyword>
<gene>
    <name evidence="13" type="ORF">HYH02_001617</name>
</gene>
<dbReference type="PANTHER" id="PTHR45743">
    <property type="entry name" value="POTASSIUM CHANNEL AKT1"/>
    <property type="match status" value="1"/>
</dbReference>
<dbReference type="PROSITE" id="PS50042">
    <property type="entry name" value="CNMP_BINDING_3"/>
    <property type="match status" value="1"/>
</dbReference>
<feature type="compositionally biased region" description="Low complexity" evidence="10">
    <location>
        <begin position="1211"/>
        <end position="1222"/>
    </location>
</feature>
<feature type="compositionally biased region" description="Low complexity" evidence="10">
    <location>
        <begin position="1052"/>
        <end position="1087"/>
    </location>
</feature>
<evidence type="ECO:0000256" key="5">
    <source>
        <dbReference type="ARBA" id="ARBA00022826"/>
    </source>
</evidence>
<sequence length="1659" mass="174928">MSNLLKSAWQWLGGERAPRPPEVREVAQRWERLPPGSSVGAVSTGPAIGSGSVELEPEVGEEQNPSQKPLGRQGPAPHDPYQRPTLDTKARRAVYLQEGDGALSSDFKQQVADLMQEEEYGVFRLVVPHVYLSRKQFNGYVDWLNAQHPATISALGKPAVVTHRSIFGLPMVPPFSPLSLFWMGLMFMVDIIWTAFGVPINVGFCSIDYGDLATNCTATDLAFGCIYALNLIFSFQLGLLVVNGHRKKKVMDGRKVAYYYGTHIRFWLDVAATVPFVYLITIIVLSDGQGFTAKWVNAISLIRLLRLLRLISVSQVIHIDSTLGQDGWISRWINVSTLYVLMVAYQVSVLVNFVACILILLAYMHGLEESWMSSPSDWEDLPNASRAYQWYSAIYWVITTATTTGYGDISPRWWAEQVVINATMIAGMIAFGILVAGVTTSLARADVAATRLQAHIKKISQVKEWLTKCTLNEHLRLSIQEYFAQIYVAKQSVEYGEAELFADLPSYLKFEVASELALPLIQRVHALRDLNEDAQQLLAAHFRPIKAIVGQELCRQGDDADRMWLLASGRLVALRHKEEPQHVTSPALVGDSLLLALDVKPCRFRPWTLRAASPCQLWEVRLEDLSRVIHIYPAIRLTLLEYVRAALVKHIFYMGADDQHGGAAGSATLSTSGGWCEVVALLASAVDGKYGELPWPLDDLSVLLERANIEDGSLQEVLTVLVEESMVRDGLTPEAVMGLPLGLQQEVQRQQADLAATFGQPPDLFGANTVVGHTIDENTSMSGPGPSPEGLGGLSGLGSLQHNDSTITSNLITPSRQSAGRREVAPWMAAAMSSNQKFHPHKGPAPWDMGDDPAGGPENSNNTMAAAAAAGGSATTGIATPPLPGSQRVSGAGDKVSDAQANGLASLAERPRSRNDRSFHGGRSPTRQHPQQPSQGLGSAGATPLTALQMSSRAHQPSPHVRSTGGGVGPSSSVLPMPPSTAAAPAGAGMGAGLMGMYERPIRRVVSQQRNLGAGSVESSSTGVQSSSVSMNVLPRPPPPPPSAGRSGTGTGTATPSLTPQQQLSQQQQQFRQFLQENSTQQQQQQQSGSRRLLHSKTDPSAGLESGPEAADLSFGGPHHAPGPAAASGDEHSRKSVDRTSAPPAMSGRVTGAAEPATAGTSELGADSDDPIAQETGARVPTGRRSTSMDGTSMPAPPRSSPLSTVRESTGPAQPDAAAGGDETPTLNYQNSQQHQHQHQQHYFRQSLTGGLSAAAHQAPESAGPLRPQRTHTGEEQALATTSTTAGGGLPPHHIAAGAPGLRRSMLSRFSSPFATAAFHNHHSVSGGTAVGAPVLVGAGSHATGNSGPEPAGPAGSGSNGAVVLHPWGQQPQPQHGAMVLGHPCTQCGAVACPTCGGWTNAAAVHQHPQAVQPHSHGHPQALQHRPPALGLVGGSSTLPVAPSIAHAPGGSSTGAAAAAALAGAGAPGSAQAALHHQSAEQQQRLLLHQFQGSRERATPSQSLMDAIRGSMRHRSGGAGSFASPPHVQPAALLGAMSVTAGMPPPAAAHRGGALGPGGSSANMAAAAAPGNIQGLNNSFLMAAGGGGAAAAVPGSPSRPLGRRSRMYGRSFAVANRYDNLMRNTLMRDTLMRDTIWAAYSQAEESDLASPSLPPAAQE</sequence>
<comment type="caution">
    <text evidence="13">The sequence shown here is derived from an EMBL/GenBank/DDBJ whole genome shotgun (WGS) entry which is preliminary data.</text>
</comment>
<dbReference type="OrthoDB" id="426293at2759"/>
<evidence type="ECO:0000256" key="8">
    <source>
        <dbReference type="ARBA" id="ARBA00023065"/>
    </source>
</evidence>
<feature type="compositionally biased region" description="Basic and acidic residues" evidence="10">
    <location>
        <begin position="909"/>
        <end position="919"/>
    </location>
</feature>
<evidence type="ECO:0000259" key="12">
    <source>
        <dbReference type="PROSITE" id="PS50042"/>
    </source>
</evidence>